<organism evidence="2 3">
    <name type="scientific">Mycobacterium paraffinicum</name>
    <dbReference type="NCBI Taxonomy" id="53378"/>
    <lineage>
        <taxon>Bacteria</taxon>
        <taxon>Bacillati</taxon>
        <taxon>Actinomycetota</taxon>
        <taxon>Actinomycetes</taxon>
        <taxon>Mycobacteriales</taxon>
        <taxon>Mycobacteriaceae</taxon>
        <taxon>Mycobacterium</taxon>
    </lineage>
</organism>
<sequence>MQYLLDKGVITAANEPLAVEIKNIGNRANHELPDVTEEEARKILLFMHYLFVSVYEIPTRASIPTVFVGEAAEPYEGDLEPDVGDQQSEG</sequence>
<gene>
    <name evidence="2" type="ORF">BRW65_13290</name>
</gene>
<protein>
    <recommendedName>
        <fullName evidence="1">DUF4145 domain-containing protein</fullName>
    </recommendedName>
</protein>
<proteinExistence type="predicted"/>
<accession>A0A1Q4HV56</accession>
<dbReference type="AlphaFoldDB" id="A0A1Q4HV56"/>
<feature type="domain" description="DUF4145" evidence="1">
    <location>
        <begin position="4"/>
        <end position="48"/>
    </location>
</feature>
<dbReference type="InterPro" id="IPR025285">
    <property type="entry name" value="DUF4145"/>
</dbReference>
<dbReference type="Proteomes" id="UP000186438">
    <property type="component" value="Unassembled WGS sequence"/>
</dbReference>
<keyword evidence="3" id="KW-1185">Reference proteome</keyword>
<evidence type="ECO:0000313" key="2">
    <source>
        <dbReference type="EMBL" id="OJZ73590.1"/>
    </source>
</evidence>
<evidence type="ECO:0000259" key="1">
    <source>
        <dbReference type="Pfam" id="PF13643"/>
    </source>
</evidence>
<dbReference type="Pfam" id="PF13643">
    <property type="entry name" value="DUF4145"/>
    <property type="match status" value="1"/>
</dbReference>
<dbReference type="EMBL" id="MPNT01000010">
    <property type="protein sequence ID" value="OJZ73590.1"/>
    <property type="molecule type" value="Genomic_DNA"/>
</dbReference>
<reference evidence="2 3" key="1">
    <citation type="submission" date="2016-11" db="EMBL/GenBank/DDBJ databases">
        <title>Genome sequences of unsequenced Mycobacteria.</title>
        <authorList>
            <person name="Greninger A.L."/>
            <person name="Fang F."/>
            <person name="Jerome K.R."/>
        </authorList>
    </citation>
    <scope>NUCLEOTIDE SEQUENCE [LARGE SCALE GENOMIC DNA]</scope>
    <source>
        <strain evidence="2 3">M11</strain>
    </source>
</reference>
<comment type="caution">
    <text evidence="2">The sequence shown here is derived from an EMBL/GenBank/DDBJ whole genome shotgun (WGS) entry which is preliminary data.</text>
</comment>
<evidence type="ECO:0000313" key="3">
    <source>
        <dbReference type="Proteomes" id="UP000186438"/>
    </source>
</evidence>
<name>A0A1Q4HV56_9MYCO</name>